<protein>
    <submittedName>
        <fullName evidence="1">Uncharacterized protein</fullName>
    </submittedName>
</protein>
<dbReference type="Proteomes" id="UP000001882">
    <property type="component" value="Chromosome"/>
</dbReference>
<reference evidence="2" key="3">
    <citation type="journal article" date="2011" name="PLoS ONE">
        <title>Genome sequence of a mesophilic hydrogenotrophic methanogen Methanocella paludicola, the first cultivated representative of the order Methanocellales.</title>
        <authorList>
            <person name="Sakai S."/>
            <person name="Takaki Y."/>
            <person name="Shimamura S."/>
            <person name="Sekine M."/>
            <person name="Tajima T."/>
            <person name="Kosugi H."/>
            <person name="Ichikawa N."/>
            <person name="Tasumi E."/>
            <person name="Hiraki A.T."/>
            <person name="Shimizu A."/>
            <person name="Kato Y."/>
            <person name="Nishiko R."/>
            <person name="Mori K."/>
            <person name="Fujita N."/>
            <person name="Imachi H."/>
            <person name="Takai K."/>
        </authorList>
    </citation>
    <scope>NUCLEOTIDE SEQUENCE [LARGE SCALE GENOMIC DNA]</scope>
    <source>
        <strain evidence="2">DSM 17711 / JCM 13418 / NBRC 101707 / SANAE</strain>
    </source>
</reference>
<sequence>MDVVIITGRRGEAFVSGRVVARIGQWDVRSFPDGGWDGSCECEWYAGSDPGAFGLLKGPGIEVSLRLIDHNETAHEGVAMAAPDGDVKMLGDVALLDLILKGSGPVRHA</sequence>
<dbReference type="GeneID" id="8681972"/>
<dbReference type="KEGG" id="mpd:MCP_2123"/>
<reference evidence="1 2" key="1">
    <citation type="journal article" date="2007" name="Appl. Environ. Microbiol.">
        <title>Isolation of key methanogens for global methane emission from rice paddy fields: a novel isolate affiliated with the clone cluster rice cluster I.</title>
        <authorList>
            <person name="Sakai S."/>
            <person name="Imachi H."/>
            <person name="Sekiguchi Y."/>
            <person name="Ohashi A."/>
            <person name="Harada H."/>
            <person name="Kamagata Y."/>
        </authorList>
    </citation>
    <scope>NUCLEOTIDE SEQUENCE [LARGE SCALE GENOMIC DNA]</scope>
    <source>
        <strain evidence="2">DSM 17711 / JCM 13418 / NBRC 101707 / SANAE</strain>
    </source>
</reference>
<dbReference type="InParanoid" id="D1Z0H3"/>
<reference evidence="1 2" key="2">
    <citation type="journal article" date="2008" name="Int. J. Syst. Evol. Microbiol.">
        <title>Methanocella paludicola gen. nov., sp. nov., a methane-producing archaeon, the first isolate of the lineage 'Rice Cluster I', and proposal of the new archaeal order Methanocellales ord. nov.</title>
        <authorList>
            <person name="Sakai S."/>
            <person name="Imachi H."/>
            <person name="Hanada S."/>
            <person name="Ohashi A."/>
            <person name="Harada H."/>
            <person name="Kamagata Y."/>
        </authorList>
    </citation>
    <scope>NUCLEOTIDE SEQUENCE [LARGE SCALE GENOMIC DNA]</scope>
    <source>
        <strain evidence="2">DSM 17711 / JCM 13418 / NBRC 101707 / SANAE</strain>
    </source>
</reference>
<dbReference type="RefSeq" id="WP_012900869.1">
    <property type="nucleotide sequence ID" value="NC_013665.1"/>
</dbReference>
<name>D1Z0H3_METPS</name>
<organism evidence="1 2">
    <name type="scientific">Methanocella paludicola (strain DSM 17711 / JCM 13418 / NBRC 101707 / SANAE)</name>
    <dbReference type="NCBI Taxonomy" id="304371"/>
    <lineage>
        <taxon>Archaea</taxon>
        <taxon>Methanobacteriati</taxon>
        <taxon>Methanobacteriota</taxon>
        <taxon>Stenosarchaea group</taxon>
        <taxon>Methanomicrobia</taxon>
        <taxon>Methanocellales</taxon>
        <taxon>Methanocellaceae</taxon>
        <taxon>Methanocella</taxon>
    </lineage>
</organism>
<evidence type="ECO:0000313" key="2">
    <source>
        <dbReference type="Proteomes" id="UP000001882"/>
    </source>
</evidence>
<gene>
    <name evidence="1" type="ordered locus">MCP_2123</name>
</gene>
<dbReference type="AlphaFoldDB" id="D1Z0H3"/>
<dbReference type="EMBL" id="AP011532">
    <property type="protein sequence ID" value="BAI62195.1"/>
    <property type="molecule type" value="Genomic_DNA"/>
</dbReference>
<evidence type="ECO:0000313" key="1">
    <source>
        <dbReference type="EMBL" id="BAI62195.1"/>
    </source>
</evidence>
<accession>D1Z0H3</accession>
<proteinExistence type="predicted"/>
<keyword evidence="2" id="KW-1185">Reference proteome</keyword>